<dbReference type="GO" id="GO:0046872">
    <property type="term" value="F:metal ion binding"/>
    <property type="evidence" value="ECO:0007669"/>
    <property type="project" value="UniProtKB-KW"/>
</dbReference>
<dbReference type="GO" id="GO:0006412">
    <property type="term" value="P:translation"/>
    <property type="evidence" value="ECO:0007669"/>
    <property type="project" value="InterPro"/>
</dbReference>
<keyword evidence="8" id="KW-0175">Coiled coil</keyword>
<evidence type="ECO:0000256" key="6">
    <source>
        <dbReference type="ARBA" id="ARBA00023128"/>
    </source>
</evidence>
<evidence type="ECO:0000256" key="2">
    <source>
        <dbReference type="ARBA" id="ARBA00022723"/>
    </source>
</evidence>
<evidence type="ECO:0000313" key="11">
    <source>
        <dbReference type="Proteomes" id="UP000790833"/>
    </source>
</evidence>
<keyword evidence="6" id="KW-0496">Mitochondrion</keyword>
<evidence type="ECO:0000256" key="3">
    <source>
        <dbReference type="ARBA" id="ARBA00022946"/>
    </source>
</evidence>
<dbReference type="EMBL" id="JAHMUF010000006">
    <property type="protein sequence ID" value="KAG7194660.1"/>
    <property type="molecule type" value="Genomic_DNA"/>
</dbReference>
<dbReference type="GO" id="GO:0051536">
    <property type="term" value="F:iron-sulfur cluster binding"/>
    <property type="evidence" value="ECO:0007669"/>
    <property type="project" value="UniProtKB-KW"/>
</dbReference>
<dbReference type="PIRSF" id="PIRSF007797">
    <property type="entry name" value="RSM22"/>
    <property type="match status" value="1"/>
</dbReference>
<name>A0A9P7VBC1_9ASCO</name>
<accession>A0A9P7VBC1</accession>
<keyword evidence="11" id="KW-1185">Reference proteome</keyword>
<dbReference type="GO" id="GO:0003735">
    <property type="term" value="F:structural constituent of ribosome"/>
    <property type="evidence" value="ECO:0007669"/>
    <property type="project" value="TreeGrafter"/>
</dbReference>
<dbReference type="PANTHER" id="PTHR13184">
    <property type="entry name" value="37S RIBOSOMAL PROTEIN S22"/>
    <property type="match status" value="1"/>
</dbReference>
<feature type="coiled-coil region" evidence="8">
    <location>
        <begin position="417"/>
        <end position="444"/>
    </location>
</feature>
<evidence type="ECO:0000256" key="9">
    <source>
        <dbReference type="SAM" id="MobiDB-lite"/>
    </source>
</evidence>
<dbReference type="InterPro" id="IPR029063">
    <property type="entry name" value="SAM-dependent_MTases_sf"/>
</dbReference>
<evidence type="ECO:0000313" key="10">
    <source>
        <dbReference type="EMBL" id="KAG7194660.1"/>
    </source>
</evidence>
<protein>
    <submittedName>
        <fullName evidence="10">37S ribosomal protein S22</fullName>
    </submittedName>
</protein>
<dbReference type="InterPro" id="IPR052571">
    <property type="entry name" value="Mt_RNA_Methyltransferase"/>
</dbReference>
<dbReference type="SUPFAM" id="SSF53335">
    <property type="entry name" value="S-adenosyl-L-methionine-dependent methyltransferases"/>
    <property type="match status" value="1"/>
</dbReference>
<keyword evidence="4" id="KW-0408">Iron</keyword>
<dbReference type="Pfam" id="PF09243">
    <property type="entry name" value="Rsm22"/>
    <property type="match status" value="2"/>
</dbReference>
<comment type="function">
    <text evidence="7">Mitochondrial ribosome (mitoribosome) assembly factor. Binds at the interface of the head and body domains of the mitochondrial small ribosomal subunit (mt-SSU), occluding the mRNA channel and preventing compaction of the head domain towards the body. Probable inactive methyltransferase: retains the characteristic folding and ability to bind S-adenosyl-L-methionine, but it probably lost its methyltransferase activity.</text>
</comment>
<proteinExistence type="predicted"/>
<comment type="subcellular location">
    <subcellularLocation>
        <location evidence="1">Mitochondrion</location>
    </subcellularLocation>
</comment>
<organism evidence="10 11">
    <name type="scientific">Scheffersomyces spartinae</name>
    <dbReference type="NCBI Taxonomy" id="45513"/>
    <lineage>
        <taxon>Eukaryota</taxon>
        <taxon>Fungi</taxon>
        <taxon>Dikarya</taxon>
        <taxon>Ascomycota</taxon>
        <taxon>Saccharomycotina</taxon>
        <taxon>Pichiomycetes</taxon>
        <taxon>Debaryomycetaceae</taxon>
        <taxon>Scheffersomyces</taxon>
    </lineage>
</organism>
<keyword evidence="10" id="KW-0689">Ribosomal protein</keyword>
<reference evidence="10" key="1">
    <citation type="submission" date="2021-03" db="EMBL/GenBank/DDBJ databases">
        <authorList>
            <person name="Palmer J.M."/>
        </authorList>
    </citation>
    <scope>NUCLEOTIDE SEQUENCE</scope>
    <source>
        <strain evidence="10">ARV_011</strain>
    </source>
</reference>
<keyword evidence="2" id="KW-0479">Metal-binding</keyword>
<keyword evidence="3" id="KW-0809">Transit peptide</keyword>
<feature type="region of interest" description="Disordered" evidence="9">
    <location>
        <begin position="268"/>
        <end position="296"/>
    </location>
</feature>
<dbReference type="AlphaFoldDB" id="A0A9P7VBC1"/>
<gene>
    <name evidence="10" type="primary">RSM22</name>
    <name evidence="10" type="ORF">KQ657_004336</name>
</gene>
<evidence type="ECO:0000256" key="7">
    <source>
        <dbReference type="ARBA" id="ARBA00045681"/>
    </source>
</evidence>
<keyword evidence="5" id="KW-0411">Iron-sulfur</keyword>
<dbReference type="RefSeq" id="XP_043050207.1">
    <property type="nucleotide sequence ID" value="XM_043195010.1"/>
</dbReference>
<evidence type="ECO:0000256" key="1">
    <source>
        <dbReference type="ARBA" id="ARBA00004173"/>
    </source>
</evidence>
<dbReference type="GeneID" id="66117710"/>
<dbReference type="GO" id="GO:0005763">
    <property type="term" value="C:mitochondrial small ribosomal subunit"/>
    <property type="evidence" value="ECO:0007669"/>
    <property type="project" value="TreeGrafter"/>
</dbReference>
<evidence type="ECO:0000256" key="5">
    <source>
        <dbReference type="ARBA" id="ARBA00023014"/>
    </source>
</evidence>
<comment type="caution">
    <text evidence="10">The sequence shown here is derived from an EMBL/GenBank/DDBJ whole genome shotgun (WGS) entry which is preliminary data.</text>
</comment>
<dbReference type="Proteomes" id="UP000790833">
    <property type="component" value="Unassembled WGS sequence"/>
</dbReference>
<dbReference type="OrthoDB" id="421327at2759"/>
<keyword evidence="10" id="KW-0687">Ribonucleoprotein</keyword>
<sequence length="758" mass="87198">MLRLIRIRRYSNNDGLRQTFYRLTSSQAQDLKFDSETFQFKASHNKSSLPFDIRRHGEQFGQLVRSDILDRENLLNEDESGVVIKEAEQVSEFRNADGSFVKGTTSQEARLDDATIKGRVDRKVSTLPYEIAKTINENILSLHIPARLRERVASIYESLGKDQIQKAPENKIDADAYLAGLFLQNYSHVHHVLLDLQKRVGKDNFKPNRVLDIGYGPGTGMIALNEIMDATEDWNPEVKDIYVVGRKNYEMKKTAKILLSRQECEQVSSVQQPTQTEAEESAEQQDERRETHDSYGPVDVSKIKIKSRLRDSIPSQKKYDLIIVNQALLTREFNFPSDVDTNINMVLRLLQPGGHIVLVERGNYVGFETIARARQIMIRPEKYDTEIGKIPRPYIKGSNYKPQKLRKEDELITDQDIKYEEQLLKELEDNIESGEKLAKELDEKFGKATEAEIKLEFEDDDKFEVMTEEESSLKGIDYHLSIISPCPHHGKCPLQLGDPKYYKIPSHKHRLSFCSFSKVVERPKYTMELKRGKLLSTKWDKSAEDGRGLDKMTKKQLKAYEGSGRPGSKNTENGSFSYLIAQRSLNDSDTLAKIEHQRSYNSETAKLDLNDPNNWPRIIQNPDKIKNNVKLPMCAPSGKIETWTVPKSLGKQAYHDARKAERGDLWALGKKSVIVKNTLSEKNKEKLETLAKTEKKVFMKEERKRKMKKVISANPEIFEKSVFEIADEYATQLELSKKYRQKGRKMKLDVDVTQYEGM</sequence>
<dbReference type="InterPro" id="IPR015324">
    <property type="entry name" value="Ribosomal_Rsm22-like"/>
</dbReference>
<evidence type="ECO:0000256" key="4">
    <source>
        <dbReference type="ARBA" id="ARBA00023004"/>
    </source>
</evidence>
<evidence type="ECO:0000256" key="8">
    <source>
        <dbReference type="SAM" id="Coils"/>
    </source>
</evidence>
<dbReference type="PANTHER" id="PTHR13184:SF5">
    <property type="entry name" value="METHYLTRANSFERASE-LIKE PROTEIN 17, MITOCHONDRIAL"/>
    <property type="match status" value="1"/>
</dbReference>
<dbReference type="InterPro" id="IPR016522">
    <property type="entry name" value="RSM22_mit_bud"/>
</dbReference>
<dbReference type="GO" id="GO:0008168">
    <property type="term" value="F:methyltransferase activity"/>
    <property type="evidence" value="ECO:0007669"/>
    <property type="project" value="InterPro"/>
</dbReference>